<evidence type="ECO:0000256" key="2">
    <source>
        <dbReference type="ARBA" id="ARBA00022980"/>
    </source>
</evidence>
<name>A0A232FEM9_9HYME</name>
<evidence type="ECO:0000256" key="4">
    <source>
        <dbReference type="ARBA" id="ARBA00035194"/>
    </source>
</evidence>
<dbReference type="Pfam" id="PF01281">
    <property type="entry name" value="Ribosomal_L9_N"/>
    <property type="match status" value="1"/>
</dbReference>
<dbReference type="InterPro" id="IPR020070">
    <property type="entry name" value="Ribosomal_bL9_N"/>
</dbReference>
<keyword evidence="2" id="KW-0689">Ribosomal protein</keyword>
<organism evidence="7 8">
    <name type="scientific">Trichomalopsis sarcophagae</name>
    <dbReference type="NCBI Taxonomy" id="543379"/>
    <lineage>
        <taxon>Eukaryota</taxon>
        <taxon>Metazoa</taxon>
        <taxon>Ecdysozoa</taxon>
        <taxon>Arthropoda</taxon>
        <taxon>Hexapoda</taxon>
        <taxon>Insecta</taxon>
        <taxon>Pterygota</taxon>
        <taxon>Neoptera</taxon>
        <taxon>Endopterygota</taxon>
        <taxon>Hymenoptera</taxon>
        <taxon>Apocrita</taxon>
        <taxon>Proctotrupomorpha</taxon>
        <taxon>Chalcidoidea</taxon>
        <taxon>Pteromalidae</taxon>
        <taxon>Pteromalinae</taxon>
        <taxon>Trichomalopsis</taxon>
    </lineage>
</organism>
<comment type="caution">
    <text evidence="7">The sequence shown here is derived from an EMBL/GenBank/DDBJ whole genome shotgun (WGS) entry which is preliminary data.</text>
</comment>
<evidence type="ECO:0000256" key="5">
    <source>
        <dbReference type="ARBA" id="ARBA00035381"/>
    </source>
</evidence>
<protein>
    <recommendedName>
        <fullName evidence="4">Large ribosomal subunit protein bL9m</fullName>
    </recommendedName>
    <alternativeName>
        <fullName evidence="5">39S ribosomal protein L9, mitochondrial</fullName>
    </alternativeName>
</protein>
<gene>
    <name evidence="7" type="ORF">TSAR_007480</name>
</gene>
<feature type="domain" description="Ribosomal protein L9" evidence="6">
    <location>
        <begin position="76"/>
        <end position="121"/>
    </location>
</feature>
<dbReference type="GO" id="GO:1990904">
    <property type="term" value="C:ribonucleoprotein complex"/>
    <property type="evidence" value="ECO:0007669"/>
    <property type="project" value="UniProtKB-KW"/>
</dbReference>
<evidence type="ECO:0000256" key="3">
    <source>
        <dbReference type="ARBA" id="ARBA00023274"/>
    </source>
</evidence>
<sequence length="299" mass="34805">MSNWKLNASFGCTVAKSLLTAIPNPVVQQTRNTMILKRVYDPPLNKKGCTPRRLKNRSFIYQLVENTNQKPKPPLDIILTQYVEGYGEKGEKITMKPQKAYNEFLLPGLAVYASPENIEKYLTTKATNNKTYSSLFVPMTIRFLRRICLVVNMSIENPWVLEKWHIRTNLRRCGFIVSDEAITMPEKEISGPNLDFENKEFYVTITINKTEKVIVRCKLHHDTFDISKQICEIDPSFYAPTEAIFPEDQEVLDSLQKPQPKEKAVHDSNMLWFKIRHTKVKDNFTKLNFSHYCILTRYC</sequence>
<dbReference type="InterPro" id="IPR009027">
    <property type="entry name" value="Ribosomal_bL9/RNase_H1_N"/>
</dbReference>
<dbReference type="SUPFAM" id="SSF55658">
    <property type="entry name" value="L9 N-domain-like"/>
    <property type="match status" value="1"/>
</dbReference>
<dbReference type="InterPro" id="IPR036935">
    <property type="entry name" value="Ribosomal_bL9_N_sf"/>
</dbReference>
<accession>A0A232FEM9</accession>
<dbReference type="OrthoDB" id="5555409at2759"/>
<keyword evidence="8" id="KW-1185">Reference proteome</keyword>
<dbReference type="PANTHER" id="PTHR21368">
    <property type="entry name" value="50S RIBOSOMAL PROTEIN L9"/>
    <property type="match status" value="1"/>
</dbReference>
<dbReference type="STRING" id="543379.A0A232FEM9"/>
<dbReference type="GO" id="GO:0003735">
    <property type="term" value="F:structural constituent of ribosome"/>
    <property type="evidence" value="ECO:0007669"/>
    <property type="project" value="InterPro"/>
</dbReference>
<dbReference type="Proteomes" id="UP000215335">
    <property type="component" value="Unassembled WGS sequence"/>
</dbReference>
<dbReference type="Gene3D" id="3.40.5.10">
    <property type="entry name" value="Ribosomal protein L9, N-terminal domain"/>
    <property type="match status" value="1"/>
</dbReference>
<reference evidence="7 8" key="1">
    <citation type="journal article" date="2017" name="Curr. Biol.">
        <title>The Evolution of Venom by Co-option of Single-Copy Genes.</title>
        <authorList>
            <person name="Martinson E.O."/>
            <person name="Mrinalini"/>
            <person name="Kelkar Y.D."/>
            <person name="Chang C.H."/>
            <person name="Werren J.H."/>
        </authorList>
    </citation>
    <scope>NUCLEOTIDE SEQUENCE [LARGE SCALE GENOMIC DNA]</scope>
    <source>
        <strain evidence="7 8">Alberta</strain>
        <tissue evidence="7">Whole body</tissue>
    </source>
</reference>
<dbReference type="AlphaFoldDB" id="A0A232FEM9"/>
<evidence type="ECO:0000256" key="1">
    <source>
        <dbReference type="ARBA" id="ARBA00010605"/>
    </source>
</evidence>
<dbReference type="EMBL" id="NNAY01000320">
    <property type="protein sequence ID" value="OXU29244.1"/>
    <property type="molecule type" value="Genomic_DNA"/>
</dbReference>
<comment type="similarity">
    <text evidence="1">Belongs to the bacterial ribosomal protein bL9 family.</text>
</comment>
<dbReference type="GO" id="GO:0006412">
    <property type="term" value="P:translation"/>
    <property type="evidence" value="ECO:0007669"/>
    <property type="project" value="InterPro"/>
</dbReference>
<evidence type="ECO:0000313" key="8">
    <source>
        <dbReference type="Proteomes" id="UP000215335"/>
    </source>
</evidence>
<keyword evidence="3" id="KW-0687">Ribonucleoprotein</keyword>
<dbReference type="GO" id="GO:0005840">
    <property type="term" value="C:ribosome"/>
    <property type="evidence" value="ECO:0007669"/>
    <property type="project" value="UniProtKB-KW"/>
</dbReference>
<evidence type="ECO:0000259" key="6">
    <source>
        <dbReference type="Pfam" id="PF01281"/>
    </source>
</evidence>
<evidence type="ECO:0000313" key="7">
    <source>
        <dbReference type="EMBL" id="OXU29244.1"/>
    </source>
</evidence>
<proteinExistence type="inferred from homology"/>
<dbReference type="InterPro" id="IPR000244">
    <property type="entry name" value="Ribosomal_bL9"/>
</dbReference>